<dbReference type="Gene3D" id="1.10.3130.20">
    <property type="entry name" value="Phycobilisome linker domain"/>
    <property type="match status" value="1"/>
</dbReference>
<dbReference type="Proteomes" id="UP000650424">
    <property type="component" value="Unassembled WGS sequence"/>
</dbReference>
<dbReference type="InterPro" id="IPR025282">
    <property type="entry name" value="DUF4214"/>
</dbReference>
<gene>
    <name evidence="2" type="ORF">H8L32_20520</name>
</gene>
<dbReference type="RefSeq" id="WP_186949133.1">
    <property type="nucleotide sequence ID" value="NZ_JACOGF010000012.1"/>
</dbReference>
<evidence type="ECO:0000313" key="2">
    <source>
        <dbReference type="EMBL" id="MBC3919866.1"/>
    </source>
</evidence>
<sequence>MAKTNKEFVTGLYQVLWNKPADQATVDLYAARLDSGLLTRAGVEYNFLTATDYSPAAEQIVRLYFAAFNRIPDYEGFLFWMGVQRNGGSNLQVAQTFAQSEEFVTKYGSNISNTQYLNLIYQNVLGRNADAAGRDYWLQQMASGMSRGEILNQFAQSAEFQTSAATKVYASVVYTTLLGRMPTAAEAAAAPTNVEQLVLKVAQASEVAPTIGSITYSSTVFNEKQLNDGSIVNTITLTVTGDTFKGNVGTTLGKISNVPVGLTASLTKTTDTTATLTLTGFATSNNSINNVSNLTVTLDNTSFTGGKVVNIINAVKSDLQINFIDIPLNETNHLLSGKGALTTPLSVDLLLDKLLLDGKNLDLLSGSIQQVNNVDLSSLAAATTTTTGGSKVTVTTTIKGDDGNNLLIGSAYPNFFEGGKGNDTMQGGIGIDTYAFGITPQANGNDLITNFTIGKGGDVLNFSSFLNKTGTTKIAAVNAASTVPKAWANGDVLTVQGNALDPAKLAALFGTGKAFAAPTVATKMVLITADIIGDASIWFVINQNDVANITPDEITLVGTLKNINNLSLVGFDVTNFL</sequence>
<name>A0ABR6ZVH5_9BURK</name>
<dbReference type="Gene3D" id="2.150.10.10">
    <property type="entry name" value="Serralysin-like metalloprotease, C-terminal"/>
    <property type="match status" value="1"/>
</dbReference>
<organism evidence="2 3">
    <name type="scientific">Undibacterium hunanense</name>
    <dbReference type="NCBI Taxonomy" id="2762292"/>
    <lineage>
        <taxon>Bacteria</taxon>
        <taxon>Pseudomonadati</taxon>
        <taxon>Pseudomonadota</taxon>
        <taxon>Betaproteobacteria</taxon>
        <taxon>Burkholderiales</taxon>
        <taxon>Oxalobacteraceae</taxon>
        <taxon>Undibacterium</taxon>
    </lineage>
</organism>
<evidence type="ECO:0000259" key="1">
    <source>
        <dbReference type="Pfam" id="PF13946"/>
    </source>
</evidence>
<dbReference type="InterPro" id="IPR038255">
    <property type="entry name" value="PBS_linker_sf"/>
</dbReference>
<dbReference type="Pfam" id="PF13946">
    <property type="entry name" value="DUF4214"/>
    <property type="match status" value="1"/>
</dbReference>
<protein>
    <submittedName>
        <fullName evidence="2">DUF4214 domain-containing protein</fullName>
    </submittedName>
</protein>
<feature type="domain" description="DUF4214" evidence="1">
    <location>
        <begin position="94"/>
        <end position="162"/>
    </location>
</feature>
<dbReference type="EMBL" id="JACOGF010000012">
    <property type="protein sequence ID" value="MBC3919866.1"/>
    <property type="molecule type" value="Genomic_DNA"/>
</dbReference>
<dbReference type="Pfam" id="PF00353">
    <property type="entry name" value="HemolysinCabind"/>
    <property type="match status" value="1"/>
</dbReference>
<proteinExistence type="predicted"/>
<comment type="caution">
    <text evidence="2">The sequence shown here is derived from an EMBL/GenBank/DDBJ whole genome shotgun (WGS) entry which is preliminary data.</text>
</comment>
<keyword evidence="3" id="KW-1185">Reference proteome</keyword>
<dbReference type="InterPro" id="IPR001343">
    <property type="entry name" value="Hemolysn_Ca-bd"/>
</dbReference>
<evidence type="ECO:0000313" key="3">
    <source>
        <dbReference type="Proteomes" id="UP000650424"/>
    </source>
</evidence>
<dbReference type="SUPFAM" id="SSF51120">
    <property type="entry name" value="beta-Roll"/>
    <property type="match status" value="1"/>
</dbReference>
<accession>A0ABR6ZVH5</accession>
<dbReference type="InterPro" id="IPR011049">
    <property type="entry name" value="Serralysin-like_metalloprot_C"/>
</dbReference>
<reference evidence="2 3" key="1">
    <citation type="submission" date="2020-08" db="EMBL/GenBank/DDBJ databases">
        <title>Novel species isolated from subtropical streams in China.</title>
        <authorList>
            <person name="Lu H."/>
        </authorList>
    </citation>
    <scope>NUCLEOTIDE SEQUENCE [LARGE SCALE GENOMIC DNA]</scope>
    <source>
        <strain evidence="2 3">CY18W</strain>
    </source>
</reference>